<organism evidence="1 2">
    <name type="scientific">Variovorax boronicumulans</name>
    <dbReference type="NCBI Taxonomy" id="436515"/>
    <lineage>
        <taxon>Bacteria</taxon>
        <taxon>Pseudomonadati</taxon>
        <taxon>Pseudomonadota</taxon>
        <taxon>Betaproteobacteria</taxon>
        <taxon>Burkholderiales</taxon>
        <taxon>Comamonadaceae</taxon>
        <taxon>Variovorax</taxon>
    </lineage>
</organism>
<dbReference type="InterPro" id="IPR001753">
    <property type="entry name" value="Enoyl-CoA_hydra/iso"/>
</dbReference>
<dbReference type="Pfam" id="PF00378">
    <property type="entry name" value="ECH_1"/>
    <property type="match status" value="1"/>
</dbReference>
<name>A0AAW8DB18_9BURK</name>
<gene>
    <name evidence="1" type="ORF">J2W31_006446</name>
</gene>
<reference evidence="1" key="1">
    <citation type="submission" date="2023-07" db="EMBL/GenBank/DDBJ databases">
        <title>Sorghum-associated microbial communities from plants grown in Nebraska, USA.</title>
        <authorList>
            <person name="Schachtman D."/>
        </authorList>
    </citation>
    <scope>NUCLEOTIDE SEQUENCE</scope>
    <source>
        <strain evidence="1">DS3754</strain>
    </source>
</reference>
<dbReference type="AlphaFoldDB" id="A0AAW8DB18"/>
<keyword evidence="1" id="KW-0456">Lyase</keyword>
<proteinExistence type="predicted"/>
<dbReference type="InterPro" id="IPR017633">
    <property type="entry name" value="Benz-CoA_dihydrodiol_lyase"/>
</dbReference>
<protein>
    <submittedName>
        <fullName evidence="1">Benzoyl-CoA-dihydrodiol lyase</fullName>
        <ecNumber evidence="1">4.1.2.44</ecNumber>
    </submittedName>
</protein>
<dbReference type="Proteomes" id="UP001242045">
    <property type="component" value="Unassembled WGS sequence"/>
</dbReference>
<dbReference type="EMBL" id="JAUSRD010000026">
    <property type="protein sequence ID" value="MDP9897303.1"/>
    <property type="molecule type" value="Genomic_DNA"/>
</dbReference>
<dbReference type="PANTHER" id="PTHR11941:SF54">
    <property type="entry name" value="ENOYL-COA HYDRATASE, MITOCHONDRIAL"/>
    <property type="match status" value="1"/>
</dbReference>
<dbReference type="RefSeq" id="WP_307687252.1">
    <property type="nucleotide sequence ID" value="NZ_JAUSRD010000026.1"/>
</dbReference>
<dbReference type="GO" id="GO:0006635">
    <property type="term" value="P:fatty acid beta-oxidation"/>
    <property type="evidence" value="ECO:0007669"/>
    <property type="project" value="TreeGrafter"/>
</dbReference>
<dbReference type="InterPro" id="IPR029045">
    <property type="entry name" value="ClpP/crotonase-like_dom_sf"/>
</dbReference>
<comment type="caution">
    <text evidence="1">The sequence shown here is derived from an EMBL/GenBank/DDBJ whole genome shotgun (WGS) entry which is preliminary data.</text>
</comment>
<dbReference type="GO" id="GO:0016829">
    <property type="term" value="F:lyase activity"/>
    <property type="evidence" value="ECO:0007669"/>
    <property type="project" value="UniProtKB-KW"/>
</dbReference>
<evidence type="ECO:0000313" key="2">
    <source>
        <dbReference type="Proteomes" id="UP001242045"/>
    </source>
</evidence>
<sequence length="558" mass="60508">MTDTPTLQAPARVDYRTEPGQYRHWSLSFDGAIARLVLDIAEDGGIRPGYKLKLNSYDLGVDIELNDALNRVRFEHPEVRSVIVTSGKDRIFCSGANIFMLGVSGHAWKVNFCKFTNETRNGIEDSSKHSGLKFLAAVNGACAGGGYELALACDEILLVDDRSSAVSLPEVPLLGVLPGTGGLTRVTDKRHVRHDLADIFCTSVEGVRGQRAVEWRLVDAVAKPAQFAAAVQDRASQLAAGSDRPAGGKGVALTRLERTDSADGVSYSHVDIQIDRSKRTATITVKAPTGAQPADIAAIEAAGAAWWPLAMCRELDDAILNLRTNELDVGTWLLKTEGEAAAVLASDAVMFANKDHWLVRETIGALRRTLARLDVSSRSLFALVEAGSCFAGTLAELAFAADRTYMLALPDDAERAPKLVLNEFNFGFFPMVNDQSRLQRRFYEEAAPLDAARAAAGKPLDADEALKLGLVTAAPDDIDWDDEIRIAIEERAAMSPDALTGLEANLRFASKENMATRIFGRLTAWQNWIFNRPNAVGEKGALKVYGTGEKAGFDMNRV</sequence>
<dbReference type="SUPFAM" id="SSF52096">
    <property type="entry name" value="ClpP/crotonase"/>
    <property type="match status" value="2"/>
</dbReference>
<dbReference type="EC" id="4.1.2.44" evidence="1"/>
<accession>A0AAW8DB18</accession>
<dbReference type="CDD" id="cd06558">
    <property type="entry name" value="crotonase-like"/>
    <property type="match status" value="1"/>
</dbReference>
<dbReference type="NCBIfam" id="TIGR03222">
    <property type="entry name" value="benzo_boxC"/>
    <property type="match status" value="1"/>
</dbReference>
<dbReference type="PANTHER" id="PTHR11941">
    <property type="entry name" value="ENOYL-COA HYDRATASE-RELATED"/>
    <property type="match status" value="1"/>
</dbReference>
<evidence type="ECO:0000313" key="1">
    <source>
        <dbReference type="EMBL" id="MDP9897303.1"/>
    </source>
</evidence>
<dbReference type="Gene3D" id="3.90.226.10">
    <property type="entry name" value="2-enoyl-CoA Hydratase, Chain A, domain 1"/>
    <property type="match status" value="2"/>
</dbReference>